<feature type="region of interest" description="Disordered" evidence="1">
    <location>
        <begin position="254"/>
        <end position="273"/>
    </location>
</feature>
<evidence type="ECO:0000313" key="2">
    <source>
        <dbReference type="EMBL" id="KAH7955751.1"/>
    </source>
</evidence>
<organism evidence="2 3">
    <name type="scientific">Rhipicephalus sanguineus</name>
    <name type="common">Brown dog tick</name>
    <name type="synonym">Ixodes sanguineus</name>
    <dbReference type="NCBI Taxonomy" id="34632"/>
    <lineage>
        <taxon>Eukaryota</taxon>
        <taxon>Metazoa</taxon>
        <taxon>Ecdysozoa</taxon>
        <taxon>Arthropoda</taxon>
        <taxon>Chelicerata</taxon>
        <taxon>Arachnida</taxon>
        <taxon>Acari</taxon>
        <taxon>Parasitiformes</taxon>
        <taxon>Ixodida</taxon>
        <taxon>Ixodoidea</taxon>
        <taxon>Ixodidae</taxon>
        <taxon>Rhipicephalinae</taxon>
        <taxon>Rhipicephalus</taxon>
        <taxon>Rhipicephalus</taxon>
    </lineage>
</organism>
<accession>A0A9D4PUC5</accession>
<dbReference type="EMBL" id="JABSTV010001250">
    <property type="protein sequence ID" value="KAH7955751.1"/>
    <property type="molecule type" value="Genomic_DNA"/>
</dbReference>
<evidence type="ECO:0000313" key="3">
    <source>
        <dbReference type="Proteomes" id="UP000821837"/>
    </source>
</evidence>
<gene>
    <name evidence="2" type="ORF">HPB52_003622</name>
</gene>
<dbReference type="AlphaFoldDB" id="A0A9D4PUC5"/>
<feature type="compositionally biased region" description="Basic residues" evidence="1">
    <location>
        <begin position="196"/>
        <end position="213"/>
    </location>
</feature>
<comment type="caution">
    <text evidence="2">The sequence shown here is derived from an EMBL/GenBank/DDBJ whole genome shotgun (WGS) entry which is preliminary data.</text>
</comment>
<feature type="region of interest" description="Disordered" evidence="1">
    <location>
        <begin position="312"/>
        <end position="389"/>
    </location>
</feature>
<reference evidence="2" key="2">
    <citation type="submission" date="2021-09" db="EMBL/GenBank/DDBJ databases">
        <authorList>
            <person name="Jia N."/>
            <person name="Wang J."/>
            <person name="Shi W."/>
            <person name="Du L."/>
            <person name="Sun Y."/>
            <person name="Zhan W."/>
            <person name="Jiang J."/>
            <person name="Wang Q."/>
            <person name="Zhang B."/>
            <person name="Ji P."/>
            <person name="Sakyi L.B."/>
            <person name="Cui X."/>
            <person name="Yuan T."/>
            <person name="Jiang B."/>
            <person name="Yang W."/>
            <person name="Lam T.T.-Y."/>
            <person name="Chang Q."/>
            <person name="Ding S."/>
            <person name="Wang X."/>
            <person name="Zhu J."/>
            <person name="Ruan X."/>
            <person name="Zhao L."/>
            <person name="Wei J."/>
            <person name="Que T."/>
            <person name="Du C."/>
            <person name="Cheng J."/>
            <person name="Dai P."/>
            <person name="Han X."/>
            <person name="Huang E."/>
            <person name="Gao Y."/>
            <person name="Liu J."/>
            <person name="Shao H."/>
            <person name="Ye R."/>
            <person name="Li L."/>
            <person name="Wei W."/>
            <person name="Wang X."/>
            <person name="Wang C."/>
            <person name="Huo Q."/>
            <person name="Li W."/>
            <person name="Guo W."/>
            <person name="Chen H."/>
            <person name="Chen S."/>
            <person name="Zhou L."/>
            <person name="Zhou L."/>
            <person name="Ni X."/>
            <person name="Tian J."/>
            <person name="Zhou Y."/>
            <person name="Sheng Y."/>
            <person name="Liu T."/>
            <person name="Pan Y."/>
            <person name="Xia L."/>
            <person name="Li J."/>
            <person name="Zhao F."/>
            <person name="Cao W."/>
        </authorList>
    </citation>
    <scope>NUCLEOTIDE SEQUENCE</scope>
    <source>
        <strain evidence="2">Rsan-2018</strain>
        <tissue evidence="2">Larvae</tissue>
    </source>
</reference>
<reference evidence="2" key="1">
    <citation type="journal article" date="2020" name="Cell">
        <title>Large-Scale Comparative Analyses of Tick Genomes Elucidate Their Genetic Diversity and Vector Capacities.</title>
        <authorList>
            <consortium name="Tick Genome and Microbiome Consortium (TIGMIC)"/>
            <person name="Jia N."/>
            <person name="Wang J."/>
            <person name="Shi W."/>
            <person name="Du L."/>
            <person name="Sun Y."/>
            <person name="Zhan W."/>
            <person name="Jiang J.F."/>
            <person name="Wang Q."/>
            <person name="Zhang B."/>
            <person name="Ji P."/>
            <person name="Bell-Sakyi L."/>
            <person name="Cui X.M."/>
            <person name="Yuan T.T."/>
            <person name="Jiang B.G."/>
            <person name="Yang W.F."/>
            <person name="Lam T.T."/>
            <person name="Chang Q.C."/>
            <person name="Ding S.J."/>
            <person name="Wang X.J."/>
            <person name="Zhu J.G."/>
            <person name="Ruan X.D."/>
            <person name="Zhao L."/>
            <person name="Wei J.T."/>
            <person name="Ye R.Z."/>
            <person name="Que T.C."/>
            <person name="Du C.H."/>
            <person name="Zhou Y.H."/>
            <person name="Cheng J.X."/>
            <person name="Dai P.F."/>
            <person name="Guo W.B."/>
            <person name="Han X.H."/>
            <person name="Huang E.J."/>
            <person name="Li L.F."/>
            <person name="Wei W."/>
            <person name="Gao Y.C."/>
            <person name="Liu J.Z."/>
            <person name="Shao H.Z."/>
            <person name="Wang X."/>
            <person name="Wang C.C."/>
            <person name="Yang T.C."/>
            <person name="Huo Q.B."/>
            <person name="Li W."/>
            <person name="Chen H.Y."/>
            <person name="Chen S.E."/>
            <person name="Zhou L.G."/>
            <person name="Ni X.B."/>
            <person name="Tian J.H."/>
            <person name="Sheng Y."/>
            <person name="Liu T."/>
            <person name="Pan Y.S."/>
            <person name="Xia L.Y."/>
            <person name="Li J."/>
            <person name="Zhao F."/>
            <person name="Cao W.C."/>
        </authorList>
    </citation>
    <scope>NUCLEOTIDE SEQUENCE</scope>
    <source>
        <strain evidence="2">Rsan-2018</strain>
    </source>
</reference>
<keyword evidence="3" id="KW-1185">Reference proteome</keyword>
<name>A0A9D4PUC5_RHISA</name>
<feature type="region of interest" description="Disordered" evidence="1">
    <location>
        <begin position="165"/>
        <end position="213"/>
    </location>
</feature>
<dbReference type="VEuPathDB" id="VectorBase:RSAN_053716"/>
<dbReference type="Proteomes" id="UP000821837">
    <property type="component" value="Unassembled WGS sequence"/>
</dbReference>
<sequence>MSKNMRLLCSEMAHLLEHRTARGLSIEDQLLCALRFFATGSFQSSAIVDVGEQPGSVAFPRTASKQGAVKQGFLQRGSLAGVIGCADGTFITIAASQLPPAQKASFWCRYYALNTMVYDSDMKILPCDPSSRAPAMTRTCGGMLSSASASCPVASLCETESSCSAPRNIQTETEEDERRAGGTKATAKQEQEEKKRRNVRKRARGFRPRRRTKRCAARGDELRAAFLGRALEQYVPARSRAGSLAKVHFRWPVQGSSTRPPERLLPGCRGRGQDRGRGLPGAVLVGRGLTLALRSCDLYCWVGRNFRLNGGAHGSDDAPPAPKEVVASTEVTDTSATSTGPQKAAAAEPAATPSDAPAAPPRRRPACPPRHRRPHRVGILTDSQAQCDRHQGTDLLSKHEEDSDEEVVEKEYVPEIMEFSSVETVDCFGFPIRVDIMFHFSPEAVILLLQDWMYKRYLYSARTPLEQQIAAHVAAGMDLVLCSIESDVVDPIKAKIRTSLLGQDAIDRYGIQIDGASPTCVQWKDNVVDDYQRRPEDMEDVAEFVSARTKKRERNYQLTRHKCVIRYRN</sequence>
<proteinExistence type="predicted"/>
<evidence type="ECO:0000256" key="1">
    <source>
        <dbReference type="SAM" id="MobiDB-lite"/>
    </source>
</evidence>
<protein>
    <submittedName>
        <fullName evidence="2">Uncharacterized protein</fullName>
    </submittedName>
</protein>
<feature type="compositionally biased region" description="Polar residues" evidence="1">
    <location>
        <begin position="329"/>
        <end position="340"/>
    </location>
</feature>
<feature type="compositionally biased region" description="Low complexity" evidence="1">
    <location>
        <begin position="341"/>
        <end position="357"/>
    </location>
</feature>
<feature type="compositionally biased region" description="Basic residues" evidence="1">
    <location>
        <begin position="361"/>
        <end position="376"/>
    </location>
</feature>